<feature type="domain" description="Major facilitator superfamily (MFS) profile" evidence="9">
    <location>
        <begin position="21"/>
        <end position="423"/>
    </location>
</feature>
<dbReference type="PROSITE" id="PS50850">
    <property type="entry name" value="MFS"/>
    <property type="match status" value="1"/>
</dbReference>
<reference evidence="11" key="1">
    <citation type="submission" date="2016-10" db="EMBL/GenBank/DDBJ databases">
        <authorList>
            <person name="Varghese N."/>
            <person name="Submissions S."/>
        </authorList>
    </citation>
    <scope>NUCLEOTIDE SEQUENCE [LARGE SCALE GENOMIC DNA]</scope>
    <source>
        <strain evidence="11">DSM 17724</strain>
    </source>
</reference>
<feature type="transmembrane region" description="Helical" evidence="8">
    <location>
        <begin position="246"/>
        <end position="271"/>
    </location>
</feature>
<dbReference type="CDD" id="cd17394">
    <property type="entry name" value="MFS_FucP_like"/>
    <property type="match status" value="1"/>
</dbReference>
<accession>A0A1I0QNG8</accession>
<dbReference type="SUPFAM" id="SSF103473">
    <property type="entry name" value="MFS general substrate transporter"/>
    <property type="match status" value="1"/>
</dbReference>
<feature type="transmembrane region" description="Helical" evidence="8">
    <location>
        <begin position="283"/>
        <end position="301"/>
    </location>
</feature>
<evidence type="ECO:0000256" key="5">
    <source>
        <dbReference type="ARBA" id="ARBA00022692"/>
    </source>
</evidence>
<feature type="transmembrane region" description="Helical" evidence="8">
    <location>
        <begin position="205"/>
        <end position="225"/>
    </location>
</feature>
<comment type="similarity">
    <text evidence="3">Belongs to the major facilitator superfamily. FHS transporter (TC 2.A.1.7) family.</text>
</comment>
<comment type="subcellular location">
    <subcellularLocation>
        <location evidence="2">Cell inner membrane</location>
        <topology evidence="2">Multi-pass membrane protein</topology>
    </subcellularLocation>
</comment>
<dbReference type="InterPro" id="IPR020846">
    <property type="entry name" value="MFS_dom"/>
</dbReference>
<dbReference type="EMBL" id="FOIU01000001">
    <property type="protein sequence ID" value="SEW28327.1"/>
    <property type="molecule type" value="Genomic_DNA"/>
</dbReference>
<comment type="function">
    <text evidence="1">Intake of glucose and galactose.</text>
</comment>
<evidence type="ECO:0000259" key="9">
    <source>
        <dbReference type="PROSITE" id="PS50850"/>
    </source>
</evidence>
<dbReference type="Gene3D" id="1.20.1250.20">
    <property type="entry name" value="MFS general substrate transporter like domains"/>
    <property type="match status" value="2"/>
</dbReference>
<protein>
    <submittedName>
        <fullName evidence="10">MFS transporter, FHS family, L-fucose permease</fullName>
    </submittedName>
</protein>
<gene>
    <name evidence="10" type="ORF">SAMN05421841_2002</name>
</gene>
<dbReference type="GO" id="GO:1904659">
    <property type="term" value="P:D-glucose transmembrane transport"/>
    <property type="evidence" value="ECO:0007669"/>
    <property type="project" value="InterPro"/>
</dbReference>
<dbReference type="OrthoDB" id="9795150at2"/>
<sequence>MNNTQPGNSFSSSKKKNYYFPLILITSLFFFWGFIHNLDPILIKHLRSAFQLSHFQASLVDSSVFAAYFLLAIPAGLIIQKYGYKTGILVGLFFFAAGCFLFVPAANTISYPFFLAALFILSCGLAILETAANPYITILGEPEKATQRLNFAQSFNGLAASIAPIIGGIFILGEEPKSQEELAGLDQAAKLAYIQAETSLVKGPYIILGLIILLVMFLFLLIKLPEVAENKEKSTKNFLQVLGVKNVGWGVLAQFFYVGAQIYVFSFLLVFAEDAIDMKGQEAKYYAGVAGFLFMIGRFIGTFFMKYISPQKLLSIYSIISIVLSIWVIVGSGISTLYALVSITFFMSIMFPTIFALGIEGAGSETKPASSLLIMSIVGGAIIPPIASKITDISGNIHFSYVVPLVCFIIVFLFSLRFRNKKISSINVEA</sequence>
<dbReference type="GO" id="GO:0005886">
    <property type="term" value="C:plasma membrane"/>
    <property type="evidence" value="ECO:0007669"/>
    <property type="project" value="UniProtKB-SubCell"/>
</dbReference>
<dbReference type="RefSeq" id="WP_089791992.1">
    <property type="nucleotide sequence ID" value="NZ_FOIU01000001.1"/>
</dbReference>
<feature type="transmembrane region" description="Helical" evidence="8">
    <location>
        <begin position="55"/>
        <end position="79"/>
    </location>
</feature>
<dbReference type="InterPro" id="IPR005275">
    <property type="entry name" value="Lfuc_symporter_FucP"/>
</dbReference>
<evidence type="ECO:0000256" key="3">
    <source>
        <dbReference type="ARBA" id="ARBA00009120"/>
    </source>
</evidence>
<dbReference type="Proteomes" id="UP000199469">
    <property type="component" value="Unassembled WGS sequence"/>
</dbReference>
<evidence type="ECO:0000256" key="7">
    <source>
        <dbReference type="ARBA" id="ARBA00023136"/>
    </source>
</evidence>
<dbReference type="AlphaFoldDB" id="A0A1I0QNG8"/>
<proteinExistence type="inferred from homology"/>
<evidence type="ECO:0000313" key="10">
    <source>
        <dbReference type="EMBL" id="SEW28327.1"/>
    </source>
</evidence>
<dbReference type="NCBIfam" id="TIGR01272">
    <property type="entry name" value="gluP"/>
    <property type="match status" value="1"/>
</dbReference>
<dbReference type="PANTHER" id="PTHR43702:SF11">
    <property type="entry name" value="L-FUCOSE-PROTON SYMPORTER"/>
    <property type="match status" value="1"/>
</dbReference>
<dbReference type="Pfam" id="PF07690">
    <property type="entry name" value="MFS_1"/>
    <property type="match status" value="1"/>
</dbReference>
<feature type="transmembrane region" description="Helical" evidence="8">
    <location>
        <begin position="313"/>
        <end position="330"/>
    </location>
</feature>
<name>A0A1I0QNG8_9FLAO</name>
<dbReference type="GO" id="GO:0055056">
    <property type="term" value="F:D-glucose transmembrane transporter activity"/>
    <property type="evidence" value="ECO:0007669"/>
    <property type="project" value="InterPro"/>
</dbReference>
<evidence type="ECO:0000256" key="6">
    <source>
        <dbReference type="ARBA" id="ARBA00022989"/>
    </source>
</evidence>
<keyword evidence="4" id="KW-1003">Cell membrane</keyword>
<dbReference type="STRING" id="356305.SAMN05421841_2002"/>
<evidence type="ECO:0000313" key="11">
    <source>
        <dbReference type="Proteomes" id="UP000199469"/>
    </source>
</evidence>
<feature type="transmembrane region" description="Helical" evidence="8">
    <location>
        <begin position="86"/>
        <end position="103"/>
    </location>
</feature>
<dbReference type="PANTHER" id="PTHR43702">
    <property type="entry name" value="L-FUCOSE-PROTON SYMPORTER"/>
    <property type="match status" value="1"/>
</dbReference>
<organism evidence="10 11">
    <name type="scientific">Chryseobacterium wanjuense</name>
    <dbReference type="NCBI Taxonomy" id="356305"/>
    <lineage>
        <taxon>Bacteria</taxon>
        <taxon>Pseudomonadati</taxon>
        <taxon>Bacteroidota</taxon>
        <taxon>Flavobacteriia</taxon>
        <taxon>Flavobacteriales</taxon>
        <taxon>Weeksellaceae</taxon>
        <taxon>Chryseobacterium group</taxon>
        <taxon>Chryseobacterium</taxon>
    </lineage>
</organism>
<keyword evidence="5 8" id="KW-0812">Transmembrane</keyword>
<feature type="transmembrane region" description="Helical" evidence="8">
    <location>
        <begin position="399"/>
        <end position="416"/>
    </location>
</feature>
<evidence type="ECO:0000256" key="2">
    <source>
        <dbReference type="ARBA" id="ARBA00004429"/>
    </source>
</evidence>
<dbReference type="NCBIfam" id="TIGR00885">
    <property type="entry name" value="fucP"/>
    <property type="match status" value="1"/>
</dbReference>
<evidence type="ECO:0000256" key="4">
    <source>
        <dbReference type="ARBA" id="ARBA00022475"/>
    </source>
</evidence>
<feature type="transmembrane region" description="Helical" evidence="8">
    <location>
        <begin position="149"/>
        <end position="172"/>
    </location>
</feature>
<dbReference type="InterPro" id="IPR011701">
    <property type="entry name" value="MFS"/>
</dbReference>
<evidence type="ECO:0000256" key="8">
    <source>
        <dbReference type="SAM" id="Phobius"/>
    </source>
</evidence>
<keyword evidence="7 8" id="KW-0472">Membrane</keyword>
<feature type="transmembrane region" description="Helical" evidence="8">
    <location>
        <begin position="369"/>
        <end position="387"/>
    </location>
</feature>
<feature type="transmembrane region" description="Helical" evidence="8">
    <location>
        <begin position="18"/>
        <end position="35"/>
    </location>
</feature>
<dbReference type="InterPro" id="IPR036259">
    <property type="entry name" value="MFS_trans_sf"/>
</dbReference>
<dbReference type="InterPro" id="IPR005964">
    <property type="entry name" value="Glc/Gal_transptr_bac"/>
</dbReference>
<feature type="transmembrane region" description="Helical" evidence="8">
    <location>
        <begin position="109"/>
        <end position="128"/>
    </location>
</feature>
<keyword evidence="6 8" id="KW-1133">Transmembrane helix</keyword>
<evidence type="ECO:0000256" key="1">
    <source>
        <dbReference type="ARBA" id="ARBA00003321"/>
    </source>
</evidence>
<dbReference type="GO" id="GO:0005354">
    <property type="term" value="F:galactose transmembrane transporter activity"/>
    <property type="evidence" value="ECO:0007669"/>
    <property type="project" value="InterPro"/>
</dbReference>
<feature type="transmembrane region" description="Helical" evidence="8">
    <location>
        <begin position="336"/>
        <end position="357"/>
    </location>
</feature>
<keyword evidence="11" id="KW-1185">Reference proteome</keyword>
<dbReference type="InterPro" id="IPR050375">
    <property type="entry name" value="MFS_TsgA-like"/>
</dbReference>
<dbReference type="GO" id="GO:0015535">
    <property type="term" value="F:fucose:proton symporter activity"/>
    <property type="evidence" value="ECO:0007669"/>
    <property type="project" value="InterPro"/>
</dbReference>